<dbReference type="OrthoDB" id="69889at2"/>
<evidence type="ECO:0000313" key="3">
    <source>
        <dbReference type="EMBL" id="GEO32161.1"/>
    </source>
</evidence>
<reference evidence="3 4" key="1">
    <citation type="submission" date="2019-07" db="EMBL/GenBank/DDBJ databases">
        <title>Whole genome shotgun sequence of Terrabacter aerolatus NBRC 106305.</title>
        <authorList>
            <person name="Hosoyama A."/>
            <person name="Uohara A."/>
            <person name="Ohji S."/>
            <person name="Ichikawa N."/>
        </authorList>
    </citation>
    <scope>NUCLEOTIDE SEQUENCE [LARGE SCALE GENOMIC DNA]</scope>
    <source>
        <strain evidence="3 4">NBRC 106305</strain>
    </source>
</reference>
<protein>
    <recommendedName>
        <fullName evidence="5">Lipoprotein</fullName>
    </recommendedName>
</protein>
<dbReference type="AlphaFoldDB" id="A0A512D6Q4"/>
<keyword evidence="2" id="KW-0732">Signal</keyword>
<feature type="compositionally biased region" description="Low complexity" evidence="1">
    <location>
        <begin position="32"/>
        <end position="66"/>
    </location>
</feature>
<organism evidence="3 4">
    <name type="scientific">Terrabacter aerolatus</name>
    <dbReference type="NCBI Taxonomy" id="422442"/>
    <lineage>
        <taxon>Bacteria</taxon>
        <taxon>Bacillati</taxon>
        <taxon>Actinomycetota</taxon>
        <taxon>Actinomycetes</taxon>
        <taxon>Micrococcales</taxon>
        <taxon>Intrasporangiaceae</taxon>
        <taxon>Terrabacter</taxon>
    </lineage>
</organism>
<evidence type="ECO:0000313" key="4">
    <source>
        <dbReference type="Proteomes" id="UP000321534"/>
    </source>
</evidence>
<dbReference type="RefSeq" id="WP_147068523.1">
    <property type="nucleotide sequence ID" value="NZ_BAAARO010000022.1"/>
</dbReference>
<feature type="region of interest" description="Disordered" evidence="1">
    <location>
        <begin position="32"/>
        <end position="68"/>
    </location>
</feature>
<evidence type="ECO:0000256" key="2">
    <source>
        <dbReference type="SAM" id="SignalP"/>
    </source>
</evidence>
<evidence type="ECO:0008006" key="5">
    <source>
        <dbReference type="Google" id="ProtNLM"/>
    </source>
</evidence>
<evidence type="ECO:0000256" key="1">
    <source>
        <dbReference type="SAM" id="MobiDB-lite"/>
    </source>
</evidence>
<gene>
    <name evidence="3" type="ORF">TAE01_39710</name>
</gene>
<keyword evidence="4" id="KW-1185">Reference proteome</keyword>
<dbReference type="PROSITE" id="PS51257">
    <property type="entry name" value="PROKAR_LIPOPROTEIN"/>
    <property type="match status" value="1"/>
</dbReference>
<name>A0A512D6Q4_9MICO</name>
<feature type="signal peptide" evidence="2">
    <location>
        <begin position="1"/>
        <end position="25"/>
    </location>
</feature>
<proteinExistence type="predicted"/>
<dbReference type="EMBL" id="BJYX01000038">
    <property type="protein sequence ID" value="GEO32161.1"/>
    <property type="molecule type" value="Genomic_DNA"/>
</dbReference>
<dbReference type="Proteomes" id="UP000321534">
    <property type="component" value="Unassembled WGS sequence"/>
</dbReference>
<feature type="chain" id="PRO_5039588791" description="Lipoprotein" evidence="2">
    <location>
        <begin position="26"/>
        <end position="202"/>
    </location>
</feature>
<sequence length="202" mass="20209">MPTTTRRQTVLAVCVPLVAASVTLAGCGSKAATTSPAVGASSTPTSSAPASTSGAAPATGTDTASGCPTSNTRAFAKTRLVADLGVIAGTFHRYLYKPWQAGSFNKGANGRTFAIVKAAGTAALDAKLLLNATENIKANPTLCKVLVPPMVQLQGKLAGFKSQALAGNLGFIGDAQQAVATIEQQATTAGIPITETTTTNGS</sequence>
<accession>A0A512D6Q4</accession>
<comment type="caution">
    <text evidence="3">The sequence shown here is derived from an EMBL/GenBank/DDBJ whole genome shotgun (WGS) entry which is preliminary data.</text>
</comment>